<accession>A0A1M2V3R3</accession>
<organism evidence="1 2">
    <name type="scientific">Trametes pubescens</name>
    <name type="common">White-rot fungus</name>
    <dbReference type="NCBI Taxonomy" id="154538"/>
    <lineage>
        <taxon>Eukaryota</taxon>
        <taxon>Fungi</taxon>
        <taxon>Dikarya</taxon>
        <taxon>Basidiomycota</taxon>
        <taxon>Agaricomycotina</taxon>
        <taxon>Agaricomycetes</taxon>
        <taxon>Polyporales</taxon>
        <taxon>Polyporaceae</taxon>
        <taxon>Trametes</taxon>
    </lineage>
</organism>
<dbReference type="OrthoDB" id="2734653at2759"/>
<keyword evidence="2" id="KW-1185">Reference proteome</keyword>
<dbReference type="OMA" id="PYLDPHA"/>
<dbReference type="EMBL" id="MNAD01001692">
    <property type="protein sequence ID" value="OJT02235.1"/>
    <property type="molecule type" value="Genomic_DNA"/>
</dbReference>
<comment type="caution">
    <text evidence="1">The sequence shown here is derived from an EMBL/GenBank/DDBJ whole genome shotgun (WGS) entry which is preliminary data.</text>
</comment>
<protein>
    <recommendedName>
        <fullName evidence="3">F-box domain-containing protein</fullName>
    </recommendedName>
</protein>
<evidence type="ECO:0000313" key="2">
    <source>
        <dbReference type="Proteomes" id="UP000184267"/>
    </source>
</evidence>
<name>A0A1M2V3R3_TRAPU</name>
<evidence type="ECO:0000313" key="1">
    <source>
        <dbReference type="EMBL" id="OJT02235.1"/>
    </source>
</evidence>
<evidence type="ECO:0008006" key="3">
    <source>
        <dbReference type="Google" id="ProtNLM"/>
    </source>
</evidence>
<gene>
    <name evidence="1" type="ORF">TRAPUB_7262</name>
</gene>
<dbReference type="AlphaFoldDB" id="A0A1M2V3R3"/>
<reference evidence="1 2" key="1">
    <citation type="submission" date="2016-10" db="EMBL/GenBank/DDBJ databases">
        <title>Genome sequence of the basidiomycete white-rot fungus Trametes pubescens.</title>
        <authorList>
            <person name="Makela M.R."/>
            <person name="Granchi Z."/>
            <person name="Peng M."/>
            <person name="De Vries R.P."/>
            <person name="Grigoriev I."/>
            <person name="Riley R."/>
            <person name="Hilden K."/>
        </authorList>
    </citation>
    <scope>NUCLEOTIDE SEQUENCE [LARGE SCALE GENOMIC DNA]</scope>
    <source>
        <strain evidence="1 2">FBCC735</strain>
    </source>
</reference>
<dbReference type="Proteomes" id="UP000184267">
    <property type="component" value="Unassembled WGS sequence"/>
</dbReference>
<sequence length="425" mass="47927">MFTALPDEILVLIIQAVDRDLTDLQNLALACRTLLPVIREELFSIVNVCALQEPCIRPYFNCISKLRIEEPNPVSDDAANGRFVPYLDPHALPRLRSLHFNGLGVWFFVKMPTALYQALSSFTSVTTLALSGSVYFVNFRQIRTLVCSLPNLSELSLREVGYIPWRGSMPEGYDQWADGLSDITGPRLSRLTIAPSSTTDDVASWLAFGPSKDSLTTLVVPPRSNAPHYVLKYFGPSIEHIGIPLNGQGSKPSAYTLRRSPTEMDVLLDRACYSRCLKTYTNLRTLRLFLDTVVESPHAWGGVPRLLQYWIPAEHLHAIAIDVLIPYEVLERCDWQLDAQLDWDVLHLLNHVLGGPKFAVLDTVEFNVQWIGKWDPGEEVRDALARRIEETLRKVAETRTLVTSVRGLQEVLPRVRWRGSRPKAG</sequence>
<proteinExistence type="predicted"/>